<organism evidence="10 11">
    <name type="scientific">Povalibacter uvarum</name>
    <dbReference type="NCBI Taxonomy" id="732238"/>
    <lineage>
        <taxon>Bacteria</taxon>
        <taxon>Pseudomonadati</taxon>
        <taxon>Pseudomonadota</taxon>
        <taxon>Gammaproteobacteria</taxon>
        <taxon>Steroidobacterales</taxon>
        <taxon>Steroidobacteraceae</taxon>
        <taxon>Povalibacter</taxon>
    </lineage>
</organism>
<proteinExistence type="inferred from homology"/>
<keyword evidence="11" id="KW-1185">Reference proteome</keyword>
<sequence length="332" mass="35277">MSTQSAEPSSADVFAAARRLAGHAVTTPLLQNRILNERIGANVVIKAECLQIGGAFKFRGAYNRLSQIPPEERQRGAVAWSSGNHAQGVAAAAQRLGMHAAIVMPSDAPAIKLEHTRRLGAEIVLYDRHTQDREKIGRELARERGATLVPPYDDPDVIAGQGTAALEMAAQTRSLLNRDLDALLVPCGGGGLTSGSALAMSAVSPGTKVYSVEPARFDDTARSLKSGQRERVDPSARTICDALMPSTPGEITWPILRERLAGGLSVSDDDALDAIAFAWRELKLVVEPGGVVALASLLYGNNDYRGQTVGIVLSGGNVDPALYRDALSRPPR</sequence>
<dbReference type="RefSeq" id="WP_184333214.1">
    <property type="nucleotide sequence ID" value="NZ_JACHHZ010000003.1"/>
</dbReference>
<dbReference type="GO" id="GO:0000287">
    <property type="term" value="F:magnesium ion binding"/>
    <property type="evidence" value="ECO:0007669"/>
    <property type="project" value="TreeGrafter"/>
</dbReference>
<dbReference type="Pfam" id="PF00291">
    <property type="entry name" value="PALP"/>
    <property type="match status" value="1"/>
</dbReference>
<evidence type="ECO:0000256" key="4">
    <source>
        <dbReference type="ARBA" id="ARBA00001946"/>
    </source>
</evidence>
<dbReference type="InterPro" id="IPR001926">
    <property type="entry name" value="TrpB-like_PALP"/>
</dbReference>
<evidence type="ECO:0000256" key="6">
    <source>
        <dbReference type="ARBA" id="ARBA00022842"/>
    </source>
</evidence>
<evidence type="ECO:0000256" key="5">
    <source>
        <dbReference type="ARBA" id="ARBA00010869"/>
    </source>
</evidence>
<dbReference type="PROSITE" id="PS00165">
    <property type="entry name" value="DEHYDRATASE_SER_THR"/>
    <property type="match status" value="1"/>
</dbReference>
<name>A0A841HQK1_9GAMM</name>
<dbReference type="FunFam" id="3.40.50.1100:FF:000005">
    <property type="entry name" value="Threonine dehydratase catabolic"/>
    <property type="match status" value="1"/>
</dbReference>
<protein>
    <submittedName>
        <fullName evidence="10">Threonine dehydratase</fullName>
        <ecNumber evidence="10">4.3.1.19</ecNumber>
    </submittedName>
</protein>
<evidence type="ECO:0000259" key="9">
    <source>
        <dbReference type="Pfam" id="PF00291"/>
    </source>
</evidence>
<evidence type="ECO:0000256" key="7">
    <source>
        <dbReference type="ARBA" id="ARBA00022898"/>
    </source>
</evidence>
<dbReference type="GO" id="GO:0005524">
    <property type="term" value="F:ATP binding"/>
    <property type="evidence" value="ECO:0007669"/>
    <property type="project" value="TreeGrafter"/>
</dbReference>
<evidence type="ECO:0000313" key="11">
    <source>
        <dbReference type="Proteomes" id="UP000588068"/>
    </source>
</evidence>
<dbReference type="EMBL" id="JACHHZ010000003">
    <property type="protein sequence ID" value="MBB6094185.1"/>
    <property type="molecule type" value="Genomic_DNA"/>
</dbReference>
<dbReference type="GO" id="GO:0030378">
    <property type="term" value="F:serine racemase activity"/>
    <property type="evidence" value="ECO:0007669"/>
    <property type="project" value="TreeGrafter"/>
</dbReference>
<feature type="domain" description="Tryptophan synthase beta chain-like PALP" evidence="9">
    <location>
        <begin position="24"/>
        <end position="315"/>
    </location>
</feature>
<dbReference type="GO" id="GO:0030170">
    <property type="term" value="F:pyridoxal phosphate binding"/>
    <property type="evidence" value="ECO:0007669"/>
    <property type="project" value="InterPro"/>
</dbReference>
<dbReference type="SUPFAM" id="SSF53686">
    <property type="entry name" value="Tryptophan synthase beta subunit-like PLP-dependent enzymes"/>
    <property type="match status" value="1"/>
</dbReference>
<dbReference type="GO" id="GO:0004794">
    <property type="term" value="F:threonine deaminase activity"/>
    <property type="evidence" value="ECO:0007669"/>
    <property type="project" value="UniProtKB-EC"/>
</dbReference>
<comment type="cofactor">
    <cofactor evidence="3">
        <name>Mn(2+)</name>
        <dbReference type="ChEBI" id="CHEBI:29035"/>
    </cofactor>
</comment>
<comment type="cofactor">
    <cofactor evidence="2">
        <name>pyridoxal 5'-phosphate</name>
        <dbReference type="ChEBI" id="CHEBI:597326"/>
    </cofactor>
</comment>
<dbReference type="Gene3D" id="3.40.50.1100">
    <property type="match status" value="2"/>
</dbReference>
<comment type="cofactor">
    <cofactor evidence="4">
        <name>Mg(2+)</name>
        <dbReference type="ChEBI" id="CHEBI:18420"/>
    </cofactor>
</comment>
<dbReference type="PANTHER" id="PTHR43050">
    <property type="entry name" value="SERINE / THREONINE RACEMASE FAMILY MEMBER"/>
    <property type="match status" value="1"/>
</dbReference>
<dbReference type="CDD" id="cd01562">
    <property type="entry name" value="Thr-dehyd"/>
    <property type="match status" value="1"/>
</dbReference>
<comment type="cofactor">
    <cofactor evidence="1">
        <name>Ca(2+)</name>
        <dbReference type="ChEBI" id="CHEBI:29108"/>
    </cofactor>
</comment>
<evidence type="ECO:0000256" key="8">
    <source>
        <dbReference type="ARBA" id="ARBA00023239"/>
    </source>
</evidence>
<evidence type="ECO:0000256" key="1">
    <source>
        <dbReference type="ARBA" id="ARBA00001913"/>
    </source>
</evidence>
<evidence type="ECO:0000313" key="10">
    <source>
        <dbReference type="EMBL" id="MBB6094185.1"/>
    </source>
</evidence>
<keyword evidence="7" id="KW-0663">Pyridoxal phosphate</keyword>
<dbReference type="InterPro" id="IPR036052">
    <property type="entry name" value="TrpB-like_PALP_sf"/>
</dbReference>
<dbReference type="InterPro" id="IPR000634">
    <property type="entry name" value="Ser/Thr_deHydtase_PyrdxlP-BS"/>
</dbReference>
<comment type="caution">
    <text evidence="10">The sequence shown here is derived from an EMBL/GenBank/DDBJ whole genome shotgun (WGS) entry which is preliminary data.</text>
</comment>
<dbReference type="PANTHER" id="PTHR43050:SF1">
    <property type="entry name" value="SERINE RACEMASE"/>
    <property type="match status" value="1"/>
</dbReference>
<evidence type="ECO:0000256" key="3">
    <source>
        <dbReference type="ARBA" id="ARBA00001936"/>
    </source>
</evidence>
<accession>A0A841HQK1</accession>
<gene>
    <name evidence="10" type="ORF">HNQ60_003066</name>
</gene>
<evidence type="ECO:0000256" key="2">
    <source>
        <dbReference type="ARBA" id="ARBA00001933"/>
    </source>
</evidence>
<reference evidence="10 11" key="1">
    <citation type="submission" date="2020-08" db="EMBL/GenBank/DDBJ databases">
        <title>Genomic Encyclopedia of Type Strains, Phase IV (KMG-IV): sequencing the most valuable type-strain genomes for metagenomic binning, comparative biology and taxonomic classification.</title>
        <authorList>
            <person name="Goeker M."/>
        </authorList>
    </citation>
    <scope>NUCLEOTIDE SEQUENCE [LARGE SCALE GENOMIC DNA]</scope>
    <source>
        <strain evidence="10 11">DSM 26723</strain>
    </source>
</reference>
<dbReference type="AlphaFoldDB" id="A0A841HQK1"/>
<keyword evidence="8 10" id="KW-0456">Lyase</keyword>
<dbReference type="EC" id="4.3.1.19" evidence="10"/>
<comment type="similarity">
    <text evidence="5">Belongs to the serine/threonine dehydratase family.</text>
</comment>
<dbReference type="GO" id="GO:0003941">
    <property type="term" value="F:L-serine ammonia-lyase activity"/>
    <property type="evidence" value="ECO:0007669"/>
    <property type="project" value="TreeGrafter"/>
</dbReference>
<dbReference type="Proteomes" id="UP000588068">
    <property type="component" value="Unassembled WGS sequence"/>
</dbReference>
<dbReference type="GO" id="GO:0070179">
    <property type="term" value="P:D-serine biosynthetic process"/>
    <property type="evidence" value="ECO:0007669"/>
    <property type="project" value="TreeGrafter"/>
</dbReference>
<dbReference type="GO" id="GO:0018114">
    <property type="term" value="F:threonine racemase activity"/>
    <property type="evidence" value="ECO:0007669"/>
    <property type="project" value="TreeGrafter"/>
</dbReference>
<keyword evidence="6" id="KW-0460">Magnesium</keyword>